<keyword evidence="1" id="KW-0812">Transmembrane</keyword>
<evidence type="ECO:0000256" key="1">
    <source>
        <dbReference type="SAM" id="Phobius"/>
    </source>
</evidence>
<dbReference type="RefSeq" id="WP_168545382.1">
    <property type="nucleotide sequence ID" value="NZ_BAAAKS010000062.1"/>
</dbReference>
<proteinExistence type="predicted"/>
<sequence>MPAQAWMTLLGAVVTFAAAMTALGIASATIRQKREADDRREWWTRLQWALSATYADSHEQRRDGWAIVLELSRSPLITATEVGIALHVAERTYNRDNGGNTTEGES</sequence>
<evidence type="ECO:0000313" key="2">
    <source>
        <dbReference type="EMBL" id="NKY18333.1"/>
    </source>
</evidence>
<gene>
    <name evidence="2" type="ORF">HF999_08110</name>
</gene>
<keyword evidence="1" id="KW-0472">Membrane</keyword>
<keyword evidence="1" id="KW-1133">Transmembrane helix</keyword>
<dbReference type="EMBL" id="JAAXOQ010000008">
    <property type="protein sequence ID" value="NKY18333.1"/>
    <property type="molecule type" value="Genomic_DNA"/>
</dbReference>
<organism evidence="2 3">
    <name type="scientific">Tsukamurella spumae</name>
    <dbReference type="NCBI Taxonomy" id="44753"/>
    <lineage>
        <taxon>Bacteria</taxon>
        <taxon>Bacillati</taxon>
        <taxon>Actinomycetota</taxon>
        <taxon>Actinomycetes</taxon>
        <taxon>Mycobacteriales</taxon>
        <taxon>Tsukamurellaceae</taxon>
        <taxon>Tsukamurella</taxon>
    </lineage>
</organism>
<comment type="caution">
    <text evidence="2">The sequence shown here is derived from an EMBL/GenBank/DDBJ whole genome shotgun (WGS) entry which is preliminary data.</text>
</comment>
<reference evidence="2 3" key="1">
    <citation type="submission" date="2020-04" db="EMBL/GenBank/DDBJ databases">
        <title>MicrobeNet Type strains.</title>
        <authorList>
            <person name="Nicholson A.C."/>
        </authorList>
    </citation>
    <scope>NUCLEOTIDE SEQUENCE [LARGE SCALE GENOMIC DNA]</scope>
    <source>
        <strain evidence="2 3">DSM 44113</strain>
    </source>
</reference>
<name>A0A846WZG8_9ACTN</name>
<dbReference type="Proteomes" id="UP000582646">
    <property type="component" value="Unassembled WGS sequence"/>
</dbReference>
<protein>
    <submittedName>
        <fullName evidence="2">Uncharacterized protein</fullName>
    </submittedName>
</protein>
<evidence type="ECO:0000313" key="3">
    <source>
        <dbReference type="Proteomes" id="UP000582646"/>
    </source>
</evidence>
<feature type="transmembrane region" description="Helical" evidence="1">
    <location>
        <begin position="6"/>
        <end position="30"/>
    </location>
</feature>
<accession>A0A846WZG8</accession>
<dbReference type="AlphaFoldDB" id="A0A846WZG8"/>
<keyword evidence="3" id="KW-1185">Reference proteome</keyword>